<dbReference type="InterPro" id="IPR054728">
    <property type="entry name" value="RsmB-like_ferredoxin"/>
</dbReference>
<organism evidence="8 9">
    <name type="scientific">Achromobacter pulmonis</name>
    <dbReference type="NCBI Taxonomy" id="1389932"/>
    <lineage>
        <taxon>Bacteria</taxon>
        <taxon>Pseudomonadati</taxon>
        <taxon>Pseudomonadota</taxon>
        <taxon>Betaproteobacteria</taxon>
        <taxon>Burkholderiales</taxon>
        <taxon>Alcaligenaceae</taxon>
        <taxon>Achromobacter</taxon>
    </lineage>
</organism>
<accession>A0A6S7CUZ6</accession>
<dbReference type="Proteomes" id="UP000494203">
    <property type="component" value="Unassembled WGS sequence"/>
</dbReference>
<evidence type="ECO:0000259" key="7">
    <source>
        <dbReference type="PROSITE" id="PS51686"/>
    </source>
</evidence>
<evidence type="ECO:0000256" key="5">
    <source>
        <dbReference type="PROSITE-ProRule" id="PRU01023"/>
    </source>
</evidence>
<proteinExistence type="inferred from homology"/>
<dbReference type="GO" id="GO:0001510">
    <property type="term" value="P:RNA methylation"/>
    <property type="evidence" value="ECO:0007669"/>
    <property type="project" value="InterPro"/>
</dbReference>
<dbReference type="CDD" id="cd02440">
    <property type="entry name" value="AdoMet_MTases"/>
    <property type="match status" value="1"/>
</dbReference>
<evidence type="ECO:0000256" key="4">
    <source>
        <dbReference type="ARBA" id="ARBA00022884"/>
    </source>
</evidence>
<protein>
    <submittedName>
        <fullName evidence="8">Ribosomal RNA small subunit methyltransferase B</fullName>
        <ecNumber evidence="8">2.1.1.176</ecNumber>
    </submittedName>
</protein>
<keyword evidence="2 5" id="KW-0808">Transferase</keyword>
<dbReference type="EC" id="2.1.1.176" evidence="8"/>
<evidence type="ECO:0000256" key="2">
    <source>
        <dbReference type="ARBA" id="ARBA00022679"/>
    </source>
</evidence>
<sequence>MSKPQTPRSRPAATGGRTAEGRDGRSFFSRPKGEARTAQERAPRAERAAGGRDGEGRPDERRDSRPAPRPSYDAARGEGRGERGSVGGDRREGAGRPTPRPSYDAPRGERGSYSPDRREGQGRPDSRPSYGAPRGEGRGNERGAFASDRRDGAGRPDSRPSYGSPRGEGRGGDRGSFAADRREGAGRPDSRPSYGAPRGEGRGGERGSAGSDRREGQGQRDAATHKPQFNRPRLSYAASRIDQVQRVLGEVLQWTYPADAALSHWLRGHPGLGARDRSEVAEAVYDVLRHLRRYRQFGESGVGPASRRLAILGLAATLGKEALQEGLDAAEAEWLQRVLQIDLATLPRAVRGSIPDWLDERLGAMDSPESLIEALNRQASLDLRVNPLKVERDAMLAELQQTAGRYEPVAMPYSPWGIRMEGRPAINRWPQFENGSIEVQDEGSQLLALLVAPRRGEMIIDFCAGAGGKTLLLGALMRSTGRLYAFDVSAARLARAKPRFARSGLSNVVPVVIDSENDARVKRLAGKAQRVLVDAPCSGIGTLRRNPDLKWRQHPEALAELGQLQERILNSAARCVAPGGRLVYATCSLLAEENETQAERFLASHPDFERLDAAEILAGRCENLTLQGPYVQLRPDVHGTDGFFAAVFERRKKGAATAAQAEAGLDAAAEARPEEGAQSADVAVADAEDAIAPVTAGADQDKPVA</sequence>
<dbReference type="InterPro" id="IPR023267">
    <property type="entry name" value="RCMT"/>
</dbReference>
<dbReference type="GO" id="GO:0008173">
    <property type="term" value="F:RNA methyltransferase activity"/>
    <property type="evidence" value="ECO:0007669"/>
    <property type="project" value="InterPro"/>
</dbReference>
<evidence type="ECO:0000256" key="6">
    <source>
        <dbReference type="SAM" id="MobiDB-lite"/>
    </source>
</evidence>
<evidence type="ECO:0000256" key="1">
    <source>
        <dbReference type="ARBA" id="ARBA00022603"/>
    </source>
</evidence>
<keyword evidence="9" id="KW-1185">Reference proteome</keyword>
<feature type="active site" description="Nucleophile" evidence="5">
    <location>
        <position position="587"/>
    </location>
</feature>
<feature type="compositionally biased region" description="Basic and acidic residues" evidence="6">
    <location>
        <begin position="199"/>
        <end position="224"/>
    </location>
</feature>
<feature type="compositionally biased region" description="Basic and acidic residues" evidence="6">
    <location>
        <begin position="19"/>
        <end position="66"/>
    </location>
</feature>
<feature type="compositionally biased region" description="Basic and acidic residues" evidence="6">
    <location>
        <begin position="167"/>
        <end position="190"/>
    </location>
</feature>
<dbReference type="PANTHER" id="PTHR22807">
    <property type="entry name" value="NOP2 YEAST -RELATED NOL1/NOP2/FMU SUN DOMAIN-CONTAINING"/>
    <property type="match status" value="1"/>
</dbReference>
<dbReference type="AlphaFoldDB" id="A0A6S7CUZ6"/>
<dbReference type="PRINTS" id="PR02008">
    <property type="entry name" value="RCMTFAMILY"/>
</dbReference>
<dbReference type="Gene3D" id="3.40.50.150">
    <property type="entry name" value="Vaccinia Virus protein VP39"/>
    <property type="match status" value="1"/>
</dbReference>
<dbReference type="SUPFAM" id="SSF53335">
    <property type="entry name" value="S-adenosyl-L-methionine-dependent methyltransferases"/>
    <property type="match status" value="1"/>
</dbReference>
<dbReference type="EMBL" id="CADIKZ010000004">
    <property type="protein sequence ID" value="CAB3853270.1"/>
    <property type="molecule type" value="Genomic_DNA"/>
</dbReference>
<dbReference type="InterPro" id="IPR029063">
    <property type="entry name" value="SAM-dependent_MTases_sf"/>
</dbReference>
<dbReference type="PANTHER" id="PTHR22807:SF53">
    <property type="entry name" value="RIBOSOMAL RNA SMALL SUBUNIT METHYLTRANSFERASE B-RELATED"/>
    <property type="match status" value="1"/>
</dbReference>
<feature type="binding site" evidence="5">
    <location>
        <position position="487"/>
    </location>
    <ligand>
        <name>S-adenosyl-L-methionine</name>
        <dbReference type="ChEBI" id="CHEBI:59789"/>
    </ligand>
</feature>
<feature type="compositionally biased region" description="Basic and acidic residues" evidence="6">
    <location>
        <begin position="106"/>
        <end position="126"/>
    </location>
</feature>
<dbReference type="PROSITE" id="PS51686">
    <property type="entry name" value="SAM_MT_RSMB_NOP"/>
    <property type="match status" value="1"/>
</dbReference>
<feature type="binding site" evidence="5">
    <location>
        <position position="534"/>
    </location>
    <ligand>
        <name>S-adenosyl-L-methionine</name>
        <dbReference type="ChEBI" id="CHEBI:59789"/>
    </ligand>
</feature>
<feature type="region of interest" description="Disordered" evidence="6">
    <location>
        <begin position="1"/>
        <end position="234"/>
    </location>
</feature>
<comment type="similarity">
    <text evidence="5">Belongs to the class I-like SAM-binding methyltransferase superfamily. RsmB/NOP family.</text>
</comment>
<comment type="caution">
    <text evidence="5">Lacks conserved residue(s) required for the propagation of feature annotation.</text>
</comment>
<feature type="domain" description="SAM-dependent MTase RsmB/NOP-type" evidence="7">
    <location>
        <begin position="371"/>
        <end position="651"/>
    </location>
</feature>
<dbReference type="Pfam" id="PF01189">
    <property type="entry name" value="Methyltr_RsmB-F"/>
    <property type="match status" value="1"/>
</dbReference>
<dbReference type="InterPro" id="IPR001678">
    <property type="entry name" value="MeTrfase_RsmB-F_NOP2_dom"/>
</dbReference>
<feature type="binding site" evidence="5">
    <location>
        <position position="514"/>
    </location>
    <ligand>
        <name>S-adenosyl-L-methionine</name>
        <dbReference type="ChEBI" id="CHEBI:59789"/>
    </ligand>
</feature>
<gene>
    <name evidence="8" type="primary">rsmB_1</name>
    <name evidence="8" type="ORF">LMG26788_01873</name>
</gene>
<feature type="compositionally biased region" description="Basic and acidic residues" evidence="6">
    <location>
        <begin position="75"/>
        <end position="94"/>
    </location>
</feature>
<dbReference type="InterPro" id="IPR049560">
    <property type="entry name" value="MeTrfase_RsmB-F_NOP2_cat"/>
</dbReference>
<name>A0A6S7CUZ6_9BURK</name>
<keyword evidence="1 5" id="KW-0489">Methyltransferase</keyword>
<feature type="compositionally biased region" description="Basic and acidic residues" evidence="6">
    <location>
        <begin position="135"/>
        <end position="158"/>
    </location>
</feature>
<keyword evidence="3 5" id="KW-0949">S-adenosyl-L-methionine</keyword>
<reference evidence="8 9" key="1">
    <citation type="submission" date="2020-04" db="EMBL/GenBank/DDBJ databases">
        <authorList>
            <person name="De Canck E."/>
        </authorList>
    </citation>
    <scope>NUCLEOTIDE SEQUENCE [LARGE SCALE GENOMIC DNA]</scope>
    <source>
        <strain evidence="8 9">LMG 26788</strain>
    </source>
</reference>
<evidence type="ECO:0000256" key="3">
    <source>
        <dbReference type="ARBA" id="ARBA00022691"/>
    </source>
</evidence>
<dbReference type="Pfam" id="PF22458">
    <property type="entry name" value="RsmF-B_ferredox"/>
    <property type="match status" value="1"/>
</dbReference>
<evidence type="ECO:0000313" key="8">
    <source>
        <dbReference type="EMBL" id="CAB3853270.1"/>
    </source>
</evidence>
<keyword evidence="4 5" id="KW-0694">RNA-binding</keyword>
<dbReference type="GO" id="GO:0003723">
    <property type="term" value="F:RNA binding"/>
    <property type="evidence" value="ECO:0007669"/>
    <property type="project" value="UniProtKB-UniRule"/>
</dbReference>
<evidence type="ECO:0000313" key="9">
    <source>
        <dbReference type="Proteomes" id="UP000494203"/>
    </source>
</evidence>